<keyword evidence="5" id="KW-1185">Reference proteome</keyword>
<dbReference type="Proteomes" id="UP000184363">
    <property type="component" value="Unassembled WGS sequence"/>
</dbReference>
<feature type="transmembrane region" description="Helical" evidence="2">
    <location>
        <begin position="12"/>
        <end position="31"/>
    </location>
</feature>
<dbReference type="GO" id="GO:0005886">
    <property type="term" value="C:plasma membrane"/>
    <property type="evidence" value="ECO:0007669"/>
    <property type="project" value="TreeGrafter"/>
</dbReference>
<proteinExistence type="predicted"/>
<evidence type="ECO:0000313" key="4">
    <source>
        <dbReference type="EMBL" id="SHJ90721.1"/>
    </source>
</evidence>
<dbReference type="InterPro" id="IPR050469">
    <property type="entry name" value="Diguanylate_Cyclase"/>
</dbReference>
<dbReference type="InterPro" id="IPR000160">
    <property type="entry name" value="GGDEF_dom"/>
</dbReference>
<feature type="domain" description="GGDEF" evidence="3">
    <location>
        <begin position="272"/>
        <end position="417"/>
    </location>
</feature>
<dbReference type="Gene3D" id="3.30.70.270">
    <property type="match status" value="1"/>
</dbReference>
<evidence type="ECO:0000256" key="1">
    <source>
        <dbReference type="SAM" id="MobiDB-lite"/>
    </source>
</evidence>
<feature type="region of interest" description="Disordered" evidence="1">
    <location>
        <begin position="410"/>
        <end position="438"/>
    </location>
</feature>
<dbReference type="GO" id="GO:0052621">
    <property type="term" value="F:diguanylate cyclase activity"/>
    <property type="evidence" value="ECO:0007669"/>
    <property type="project" value="TreeGrafter"/>
</dbReference>
<dbReference type="CDD" id="cd01949">
    <property type="entry name" value="GGDEF"/>
    <property type="match status" value="1"/>
</dbReference>
<dbReference type="SMART" id="SM00267">
    <property type="entry name" value="GGDEF"/>
    <property type="match status" value="1"/>
</dbReference>
<accession>A0A1M6N4T9</accession>
<dbReference type="RefSeq" id="WP_159444830.1">
    <property type="nucleotide sequence ID" value="NZ_FRAP01000001.1"/>
</dbReference>
<protein>
    <submittedName>
        <fullName evidence="4">Diguanylate cyclase (GGDEF) domain-containing protein</fullName>
    </submittedName>
</protein>
<keyword evidence="2" id="KW-0472">Membrane</keyword>
<dbReference type="PANTHER" id="PTHR45138">
    <property type="entry name" value="REGULATORY COMPONENTS OF SENSORY TRANSDUCTION SYSTEM"/>
    <property type="match status" value="1"/>
</dbReference>
<reference evidence="4 5" key="1">
    <citation type="submission" date="2016-11" db="EMBL/GenBank/DDBJ databases">
        <authorList>
            <person name="Jaros S."/>
            <person name="Januszkiewicz K."/>
            <person name="Wedrychowicz H."/>
        </authorList>
    </citation>
    <scope>NUCLEOTIDE SEQUENCE [LARGE SCALE GENOMIC DNA]</scope>
    <source>
        <strain evidence="4 5">DSM 43832</strain>
    </source>
</reference>
<dbReference type="SUPFAM" id="SSF55073">
    <property type="entry name" value="Nucleotide cyclase"/>
    <property type="match status" value="1"/>
</dbReference>
<dbReference type="NCBIfam" id="TIGR00254">
    <property type="entry name" value="GGDEF"/>
    <property type="match status" value="1"/>
</dbReference>
<dbReference type="PROSITE" id="PS50887">
    <property type="entry name" value="GGDEF"/>
    <property type="match status" value="1"/>
</dbReference>
<dbReference type="InterPro" id="IPR043128">
    <property type="entry name" value="Rev_trsase/Diguanyl_cyclase"/>
</dbReference>
<feature type="transmembrane region" description="Helical" evidence="2">
    <location>
        <begin position="90"/>
        <end position="115"/>
    </location>
</feature>
<sequence length="438" mass="46137">MQSRRFPVFALPGRALAVVVAVELATALLVVGDVVRVATGAVAVTPHHLATAGLLTAAGVLHQEVSSRVERYRSRVASGSGTAALNLGSLWIATAALLCPTPVAVAVAVVSYLHLRCFVYPAHANRDLYKIVYSASATLLAVHAASAVTDGDVTLATTVGALAAYLAVDTVAVVGVVVLSGVLKIRDLPRLRPELTLETALLCLAALLTAAMSIQLWLIAFVFPPLLLLHRALFVRQLELAARIDGKTGLLTAATWHELATAHLDEARVRGRSVGVLIVDIDQFKELNDRYGHLAGDAVLAALARTLRTTLRRRDAVGRFGGEEFVVLLPLPHTAPGESARAELGTVAERIRAAAEALRVEAGTGPEPVVIDHVTVSVGGAVFPDHGHHLLDVVAAADAALYEAKRSGRNAVRLAKRRPAPAGRAGAEQTGRQADRDR</sequence>
<dbReference type="Pfam" id="PF00990">
    <property type="entry name" value="GGDEF"/>
    <property type="match status" value="1"/>
</dbReference>
<dbReference type="OrthoDB" id="23692at2"/>
<keyword evidence="2" id="KW-1133">Transmembrane helix</keyword>
<gene>
    <name evidence="4" type="ORF">SAMN05443637_10126</name>
</gene>
<dbReference type="GO" id="GO:1902201">
    <property type="term" value="P:negative regulation of bacterial-type flagellum-dependent cell motility"/>
    <property type="evidence" value="ECO:0007669"/>
    <property type="project" value="TreeGrafter"/>
</dbReference>
<organism evidence="4 5">
    <name type="scientific">Pseudonocardia thermophila</name>
    <dbReference type="NCBI Taxonomy" id="1848"/>
    <lineage>
        <taxon>Bacteria</taxon>
        <taxon>Bacillati</taxon>
        <taxon>Actinomycetota</taxon>
        <taxon>Actinomycetes</taxon>
        <taxon>Pseudonocardiales</taxon>
        <taxon>Pseudonocardiaceae</taxon>
        <taxon>Pseudonocardia</taxon>
    </lineage>
</organism>
<dbReference type="STRING" id="1848.SAMN05443637_10126"/>
<dbReference type="InterPro" id="IPR029787">
    <property type="entry name" value="Nucleotide_cyclase"/>
</dbReference>
<dbReference type="PANTHER" id="PTHR45138:SF9">
    <property type="entry name" value="DIGUANYLATE CYCLASE DGCM-RELATED"/>
    <property type="match status" value="1"/>
</dbReference>
<evidence type="ECO:0000313" key="5">
    <source>
        <dbReference type="Proteomes" id="UP000184363"/>
    </source>
</evidence>
<dbReference type="AlphaFoldDB" id="A0A1M6N4T9"/>
<evidence type="ECO:0000259" key="3">
    <source>
        <dbReference type="PROSITE" id="PS50887"/>
    </source>
</evidence>
<name>A0A1M6N4T9_PSETH</name>
<feature type="transmembrane region" description="Helical" evidence="2">
    <location>
        <begin position="127"/>
        <end position="148"/>
    </location>
</feature>
<dbReference type="GO" id="GO:0043709">
    <property type="term" value="P:cell adhesion involved in single-species biofilm formation"/>
    <property type="evidence" value="ECO:0007669"/>
    <property type="project" value="TreeGrafter"/>
</dbReference>
<dbReference type="EMBL" id="FRAP01000001">
    <property type="protein sequence ID" value="SHJ90721.1"/>
    <property type="molecule type" value="Genomic_DNA"/>
</dbReference>
<evidence type="ECO:0000256" key="2">
    <source>
        <dbReference type="SAM" id="Phobius"/>
    </source>
</evidence>
<dbReference type="FunFam" id="3.30.70.270:FF:000001">
    <property type="entry name" value="Diguanylate cyclase domain protein"/>
    <property type="match status" value="1"/>
</dbReference>
<feature type="transmembrane region" description="Helical" evidence="2">
    <location>
        <begin position="160"/>
        <end position="183"/>
    </location>
</feature>
<keyword evidence="2" id="KW-0812">Transmembrane</keyword>
<feature type="transmembrane region" description="Helical" evidence="2">
    <location>
        <begin position="195"/>
        <end position="223"/>
    </location>
</feature>